<dbReference type="Ensembl" id="ENSGAGT00000012024.1">
    <property type="protein sequence ID" value="ENSGAGP00000010476.1"/>
    <property type="gene ID" value="ENSGAGG00000008194.1"/>
</dbReference>
<dbReference type="AlphaFoldDB" id="A0A452H6Y4"/>
<dbReference type="STRING" id="38772.ENSGAGP00000010476"/>
<organism evidence="4 5">
    <name type="scientific">Gopherus agassizii</name>
    <name type="common">Agassiz's desert tortoise</name>
    <dbReference type="NCBI Taxonomy" id="38772"/>
    <lineage>
        <taxon>Eukaryota</taxon>
        <taxon>Metazoa</taxon>
        <taxon>Chordata</taxon>
        <taxon>Craniata</taxon>
        <taxon>Vertebrata</taxon>
        <taxon>Euteleostomi</taxon>
        <taxon>Archelosauria</taxon>
        <taxon>Testudinata</taxon>
        <taxon>Testudines</taxon>
        <taxon>Cryptodira</taxon>
        <taxon>Durocryptodira</taxon>
        <taxon>Testudinoidea</taxon>
        <taxon>Testudinidae</taxon>
        <taxon>Gopherus</taxon>
    </lineage>
</organism>
<reference evidence="4" key="2">
    <citation type="submission" date="2025-08" db="UniProtKB">
        <authorList>
            <consortium name="Ensembl"/>
        </authorList>
    </citation>
    <scope>IDENTIFICATION</scope>
</reference>
<protein>
    <recommendedName>
        <fullName evidence="3">SRR1-like domain-containing protein</fullName>
    </recommendedName>
</protein>
<name>A0A452H6Y4_9SAUR</name>
<dbReference type="Pfam" id="PF07985">
    <property type="entry name" value="SRR1"/>
    <property type="match status" value="1"/>
</dbReference>
<evidence type="ECO:0000259" key="3">
    <source>
        <dbReference type="Pfam" id="PF07985"/>
    </source>
</evidence>
<dbReference type="PANTHER" id="PTHR28626">
    <property type="entry name" value="SRR1-LIKE PROTEIN"/>
    <property type="match status" value="1"/>
</dbReference>
<dbReference type="PANTHER" id="PTHR28626:SF3">
    <property type="entry name" value="SRR1-LIKE PROTEIN"/>
    <property type="match status" value="1"/>
</dbReference>
<evidence type="ECO:0000256" key="1">
    <source>
        <dbReference type="ARBA" id="ARBA00009856"/>
    </source>
</evidence>
<evidence type="ECO:0000313" key="4">
    <source>
        <dbReference type="Ensembl" id="ENSGAGP00000010476.1"/>
    </source>
</evidence>
<proteinExistence type="inferred from homology"/>
<dbReference type="GO" id="GO:0005737">
    <property type="term" value="C:cytoplasm"/>
    <property type="evidence" value="ECO:0007669"/>
    <property type="project" value="TreeGrafter"/>
</dbReference>
<dbReference type="InterPro" id="IPR040044">
    <property type="entry name" value="SRR1L"/>
</dbReference>
<feature type="compositionally biased region" description="Basic and acidic residues" evidence="2">
    <location>
        <begin position="7"/>
        <end position="22"/>
    </location>
</feature>
<feature type="domain" description="SRR1-like" evidence="3">
    <location>
        <begin position="129"/>
        <end position="288"/>
    </location>
</feature>
<dbReference type="Proteomes" id="UP000291020">
    <property type="component" value="Unassembled WGS sequence"/>
</dbReference>
<sequence length="321" mass="36624">APAGRGRCREAERLHSPRERAVRRPRPRRDSAAASAAPLRPQPRPERSHFRAGPADHMMPTRDRLPYGSRAGTAPPIQESLSKCLVQGEETPGSMSEVLCSFENLQLEPSHRSVTKPSLHSGEAACKSGHLRCVCYGIGSFSSCVISRYQLAFLLLLLEKLQIPKSQCYIFDPLFSELEISVLNHLGVTVVLENEEGKHHIHEFTIFYMIHCGKALYNNLLWSNWSVDALSKMIIIGNSFKGIEERLLARILERDYLYIAKVLKGTEEAAFPIHPQYMDIFNDTSIHWFPLQKLKELPTETWRFQEEPVYQECDDLEIIRK</sequence>
<evidence type="ECO:0000313" key="5">
    <source>
        <dbReference type="Proteomes" id="UP000291020"/>
    </source>
</evidence>
<reference evidence="4" key="3">
    <citation type="submission" date="2025-09" db="UniProtKB">
        <authorList>
            <consortium name="Ensembl"/>
        </authorList>
    </citation>
    <scope>IDENTIFICATION</scope>
</reference>
<dbReference type="GO" id="GO:0005634">
    <property type="term" value="C:nucleus"/>
    <property type="evidence" value="ECO:0007669"/>
    <property type="project" value="TreeGrafter"/>
</dbReference>
<feature type="region of interest" description="Disordered" evidence="2">
    <location>
        <begin position="1"/>
        <end position="62"/>
    </location>
</feature>
<accession>A0A452H6Y4</accession>
<keyword evidence="5" id="KW-1185">Reference proteome</keyword>
<evidence type="ECO:0000256" key="2">
    <source>
        <dbReference type="SAM" id="MobiDB-lite"/>
    </source>
</evidence>
<comment type="similarity">
    <text evidence="1">Belongs to the SRR1 family.</text>
</comment>
<dbReference type="InterPro" id="IPR012942">
    <property type="entry name" value="SRR1-like"/>
</dbReference>
<reference evidence="5" key="1">
    <citation type="journal article" date="2017" name="PLoS ONE">
        <title>The Agassiz's desert tortoise genome provides a resource for the conservation of a threatened species.</title>
        <authorList>
            <person name="Tollis M."/>
            <person name="DeNardo D.F."/>
            <person name="Cornelius J.A."/>
            <person name="Dolby G.A."/>
            <person name="Edwards T."/>
            <person name="Henen B.T."/>
            <person name="Karl A.E."/>
            <person name="Murphy R.W."/>
            <person name="Kusumi K."/>
        </authorList>
    </citation>
    <scope>NUCLEOTIDE SEQUENCE [LARGE SCALE GENOMIC DNA]</scope>
</reference>